<dbReference type="EMBL" id="CP087164">
    <property type="protein sequence ID" value="UGS36439.1"/>
    <property type="molecule type" value="Genomic_DNA"/>
</dbReference>
<protein>
    <recommendedName>
        <fullName evidence="3">MoaD/ThiS family protein</fullName>
    </recommendedName>
</protein>
<organism evidence="1 2">
    <name type="scientific">Capillimicrobium parvum</name>
    <dbReference type="NCBI Taxonomy" id="2884022"/>
    <lineage>
        <taxon>Bacteria</taxon>
        <taxon>Bacillati</taxon>
        <taxon>Actinomycetota</taxon>
        <taxon>Thermoleophilia</taxon>
        <taxon>Solirubrobacterales</taxon>
        <taxon>Capillimicrobiaceae</taxon>
        <taxon>Capillimicrobium</taxon>
    </lineage>
</organism>
<gene>
    <name evidence="1" type="ORF">DSM104329_02845</name>
</gene>
<dbReference type="AlphaFoldDB" id="A0A9E6XXV1"/>
<evidence type="ECO:0000313" key="1">
    <source>
        <dbReference type="EMBL" id="UGS36439.1"/>
    </source>
</evidence>
<dbReference type="InterPro" id="IPR016155">
    <property type="entry name" value="Mopterin_synth/thiamin_S_b"/>
</dbReference>
<dbReference type="Gene3D" id="3.10.20.30">
    <property type="match status" value="1"/>
</dbReference>
<sequence>MIHVRVRLGVGLARLAPAPVVSLDLPDDATVADALASLGAAQPDLAGPLHSALPVVGGEHAHRGRPLASGDEVALLMPISGGT</sequence>
<dbReference type="RefSeq" id="WP_259316111.1">
    <property type="nucleotide sequence ID" value="NZ_CP087164.1"/>
</dbReference>
<dbReference type="KEGG" id="sbae:DSM104329_02845"/>
<dbReference type="InterPro" id="IPR003749">
    <property type="entry name" value="ThiS/MoaD-like"/>
</dbReference>
<dbReference type="InterPro" id="IPR012675">
    <property type="entry name" value="Beta-grasp_dom_sf"/>
</dbReference>
<proteinExistence type="predicted"/>
<accession>A0A9E6XXV1</accession>
<evidence type="ECO:0000313" key="2">
    <source>
        <dbReference type="Proteomes" id="UP001162834"/>
    </source>
</evidence>
<keyword evidence="2" id="KW-1185">Reference proteome</keyword>
<evidence type="ECO:0008006" key="3">
    <source>
        <dbReference type="Google" id="ProtNLM"/>
    </source>
</evidence>
<reference evidence="1" key="1">
    <citation type="journal article" date="2022" name="Int. J. Syst. Evol. Microbiol.">
        <title>Pseudomonas aegrilactucae sp. nov. and Pseudomonas morbosilactucae sp. nov., pathogens causing bacterial rot of lettuce in Japan.</title>
        <authorList>
            <person name="Sawada H."/>
            <person name="Fujikawa T."/>
            <person name="Satou M."/>
        </authorList>
    </citation>
    <scope>NUCLEOTIDE SEQUENCE</scope>
    <source>
        <strain evidence="1">0166_1</strain>
    </source>
</reference>
<dbReference type="CDD" id="cd17040">
    <property type="entry name" value="Ubl_MoaD_like"/>
    <property type="match status" value="1"/>
</dbReference>
<dbReference type="Proteomes" id="UP001162834">
    <property type="component" value="Chromosome"/>
</dbReference>
<name>A0A9E6XXV1_9ACTN</name>
<dbReference type="SUPFAM" id="SSF54285">
    <property type="entry name" value="MoaD/ThiS"/>
    <property type="match status" value="1"/>
</dbReference>
<dbReference type="Pfam" id="PF02597">
    <property type="entry name" value="ThiS"/>
    <property type="match status" value="1"/>
</dbReference>